<gene>
    <name evidence="2" type="ORF">NA56DRAFT_185374</name>
</gene>
<keyword evidence="3" id="KW-1185">Reference proteome</keyword>
<dbReference type="Proteomes" id="UP000235672">
    <property type="component" value="Unassembled WGS sequence"/>
</dbReference>
<sequence>MQRSHVENKHNQISFRRRTQSIIHKTARTRDAYLPYHLLPNPKIPNPRTQPAIPTIPYHTIPDHNLPSCLPPNFLNPNSQPPNLSPTKSNPSNQSKQTQPSPVRPFAPSLLPFANPSRAGHEIHIYVEILRKRGDRCPIINSENMRG</sequence>
<accession>A0A2J6Q1H2</accession>
<evidence type="ECO:0000313" key="3">
    <source>
        <dbReference type="Proteomes" id="UP000235672"/>
    </source>
</evidence>
<name>A0A2J6Q1H2_9HELO</name>
<feature type="compositionally biased region" description="Basic and acidic residues" evidence="1">
    <location>
        <begin position="1"/>
        <end position="10"/>
    </location>
</feature>
<dbReference type="AlphaFoldDB" id="A0A2J6Q1H2"/>
<organism evidence="2 3">
    <name type="scientific">Hyaloscypha hepaticicola</name>
    <dbReference type="NCBI Taxonomy" id="2082293"/>
    <lineage>
        <taxon>Eukaryota</taxon>
        <taxon>Fungi</taxon>
        <taxon>Dikarya</taxon>
        <taxon>Ascomycota</taxon>
        <taxon>Pezizomycotina</taxon>
        <taxon>Leotiomycetes</taxon>
        <taxon>Helotiales</taxon>
        <taxon>Hyaloscyphaceae</taxon>
        <taxon>Hyaloscypha</taxon>
    </lineage>
</organism>
<evidence type="ECO:0000313" key="2">
    <source>
        <dbReference type="EMBL" id="PMD20111.1"/>
    </source>
</evidence>
<feature type="compositionally biased region" description="Polar residues" evidence="1">
    <location>
        <begin position="87"/>
        <end position="101"/>
    </location>
</feature>
<dbReference type="EMBL" id="KZ613486">
    <property type="protein sequence ID" value="PMD20111.1"/>
    <property type="molecule type" value="Genomic_DNA"/>
</dbReference>
<evidence type="ECO:0000256" key="1">
    <source>
        <dbReference type="SAM" id="MobiDB-lite"/>
    </source>
</evidence>
<proteinExistence type="predicted"/>
<protein>
    <submittedName>
        <fullName evidence="2">Uncharacterized protein</fullName>
    </submittedName>
</protein>
<feature type="region of interest" description="Disordered" evidence="1">
    <location>
        <begin position="42"/>
        <end position="114"/>
    </location>
</feature>
<feature type="region of interest" description="Disordered" evidence="1">
    <location>
        <begin position="1"/>
        <end position="22"/>
    </location>
</feature>
<reference evidence="2 3" key="1">
    <citation type="submission" date="2016-05" db="EMBL/GenBank/DDBJ databases">
        <title>A degradative enzymes factory behind the ericoid mycorrhizal symbiosis.</title>
        <authorList>
            <consortium name="DOE Joint Genome Institute"/>
            <person name="Martino E."/>
            <person name="Morin E."/>
            <person name="Grelet G."/>
            <person name="Kuo A."/>
            <person name="Kohler A."/>
            <person name="Daghino S."/>
            <person name="Barry K."/>
            <person name="Choi C."/>
            <person name="Cichocki N."/>
            <person name="Clum A."/>
            <person name="Copeland A."/>
            <person name="Hainaut M."/>
            <person name="Haridas S."/>
            <person name="Labutti K."/>
            <person name="Lindquist E."/>
            <person name="Lipzen A."/>
            <person name="Khouja H.-R."/>
            <person name="Murat C."/>
            <person name="Ohm R."/>
            <person name="Olson A."/>
            <person name="Spatafora J."/>
            <person name="Veneault-Fourrey C."/>
            <person name="Henrissat B."/>
            <person name="Grigoriev I."/>
            <person name="Martin F."/>
            <person name="Perotto S."/>
        </authorList>
    </citation>
    <scope>NUCLEOTIDE SEQUENCE [LARGE SCALE GENOMIC DNA]</scope>
    <source>
        <strain evidence="2 3">UAMH 7357</strain>
    </source>
</reference>